<evidence type="ECO:0000313" key="2">
    <source>
        <dbReference type="Proteomes" id="UP001189429"/>
    </source>
</evidence>
<accession>A0ABN9W0I8</accession>
<evidence type="ECO:0008006" key="3">
    <source>
        <dbReference type="Google" id="ProtNLM"/>
    </source>
</evidence>
<protein>
    <recommendedName>
        <fullName evidence="3">4Fe-4S ferredoxin-type domain-containing protein</fullName>
    </recommendedName>
</protein>
<dbReference type="EMBL" id="CAUYUJ010017949">
    <property type="protein sequence ID" value="CAK0879397.1"/>
    <property type="molecule type" value="Genomic_DNA"/>
</dbReference>
<comment type="caution">
    <text evidence="1">The sequence shown here is derived from an EMBL/GenBank/DDBJ whole genome shotgun (WGS) entry which is preliminary data.</text>
</comment>
<evidence type="ECO:0000313" key="1">
    <source>
        <dbReference type="EMBL" id="CAK0879397.1"/>
    </source>
</evidence>
<reference evidence="1" key="1">
    <citation type="submission" date="2023-10" db="EMBL/GenBank/DDBJ databases">
        <authorList>
            <person name="Chen Y."/>
            <person name="Shah S."/>
            <person name="Dougan E. K."/>
            <person name="Thang M."/>
            <person name="Chan C."/>
        </authorList>
    </citation>
    <scope>NUCLEOTIDE SEQUENCE [LARGE SCALE GENOMIC DNA]</scope>
</reference>
<gene>
    <name evidence="1" type="ORF">PCOR1329_LOCUS62838</name>
</gene>
<dbReference type="Proteomes" id="UP001189429">
    <property type="component" value="Unassembled WGS sequence"/>
</dbReference>
<organism evidence="1 2">
    <name type="scientific">Prorocentrum cordatum</name>
    <dbReference type="NCBI Taxonomy" id="2364126"/>
    <lineage>
        <taxon>Eukaryota</taxon>
        <taxon>Sar</taxon>
        <taxon>Alveolata</taxon>
        <taxon>Dinophyceae</taxon>
        <taxon>Prorocentrales</taxon>
        <taxon>Prorocentraceae</taxon>
        <taxon>Prorocentrum</taxon>
    </lineage>
</organism>
<keyword evidence="2" id="KW-1185">Reference proteome</keyword>
<name>A0ABN9W0I8_9DINO</name>
<proteinExistence type="predicted"/>
<sequence>MRPHAFGLQGISSKGRVRSTLVVAPLLSALASPIGCPACGRCSEACKALFPMLGIECEESLTHGIGAHWQWDLMKAKCDPDDQVRFTRATTTAGSPDPYLVASSGQLAADSSAVALLALASVAMAALRPLPSPASCGAGSPRGLCPRQPAAALAAREASVLSCIAQRPEAAACM</sequence>